<comment type="similarity">
    <text evidence="2 11">Belongs to the LpxB family.</text>
</comment>
<accession>A0ABW5DJY0</accession>
<evidence type="ECO:0000256" key="6">
    <source>
        <dbReference type="ARBA" id="ARBA00022556"/>
    </source>
</evidence>
<dbReference type="Pfam" id="PF02684">
    <property type="entry name" value="LpxB"/>
    <property type="match status" value="1"/>
</dbReference>
<evidence type="ECO:0000256" key="2">
    <source>
        <dbReference type="ARBA" id="ARBA00007868"/>
    </source>
</evidence>
<comment type="catalytic activity">
    <reaction evidence="10 11">
        <text>a lipid X + a UDP-2-N,3-O-bis[(3R)-3-hydroxyacyl]-alpha-D-glucosamine = a lipid A disaccharide + UDP + H(+)</text>
        <dbReference type="Rhea" id="RHEA:67828"/>
        <dbReference type="ChEBI" id="CHEBI:15378"/>
        <dbReference type="ChEBI" id="CHEBI:58223"/>
        <dbReference type="ChEBI" id="CHEBI:137748"/>
        <dbReference type="ChEBI" id="CHEBI:176338"/>
        <dbReference type="ChEBI" id="CHEBI:176343"/>
        <dbReference type="EC" id="2.4.1.182"/>
    </reaction>
</comment>
<evidence type="ECO:0000256" key="7">
    <source>
        <dbReference type="ARBA" id="ARBA00022676"/>
    </source>
</evidence>
<dbReference type="InterPro" id="IPR003835">
    <property type="entry name" value="Glyco_trans_19"/>
</dbReference>
<gene>
    <name evidence="11 12" type="primary">lpxB</name>
    <name evidence="12" type="ORF">ACFSM5_00085</name>
</gene>
<evidence type="ECO:0000256" key="4">
    <source>
        <dbReference type="ARBA" id="ARBA00020902"/>
    </source>
</evidence>
<dbReference type="RefSeq" id="WP_379873802.1">
    <property type="nucleotide sequence ID" value="NZ_JBHUIP010000001.1"/>
</dbReference>
<dbReference type="PANTHER" id="PTHR30372:SF4">
    <property type="entry name" value="LIPID-A-DISACCHARIDE SYNTHASE, MITOCHONDRIAL-RELATED"/>
    <property type="match status" value="1"/>
</dbReference>
<evidence type="ECO:0000256" key="3">
    <source>
        <dbReference type="ARBA" id="ARBA00012687"/>
    </source>
</evidence>
<dbReference type="SUPFAM" id="SSF53756">
    <property type="entry name" value="UDP-Glycosyltransferase/glycogen phosphorylase"/>
    <property type="match status" value="1"/>
</dbReference>
<evidence type="ECO:0000256" key="8">
    <source>
        <dbReference type="ARBA" id="ARBA00022679"/>
    </source>
</evidence>
<evidence type="ECO:0000313" key="12">
    <source>
        <dbReference type="EMBL" id="MFD2261267.1"/>
    </source>
</evidence>
<evidence type="ECO:0000256" key="10">
    <source>
        <dbReference type="ARBA" id="ARBA00048975"/>
    </source>
</evidence>
<reference evidence="13" key="1">
    <citation type="journal article" date="2019" name="Int. J. Syst. Evol. Microbiol.">
        <title>The Global Catalogue of Microorganisms (GCM) 10K type strain sequencing project: providing services to taxonomists for standard genome sequencing and annotation.</title>
        <authorList>
            <consortium name="The Broad Institute Genomics Platform"/>
            <consortium name="The Broad Institute Genome Sequencing Center for Infectious Disease"/>
            <person name="Wu L."/>
            <person name="Ma J."/>
        </authorList>
    </citation>
    <scope>NUCLEOTIDE SEQUENCE [LARGE SCALE GENOMIC DNA]</scope>
    <source>
        <strain evidence="13">CGMCC 1.19062</strain>
    </source>
</reference>
<keyword evidence="8 11" id="KW-0808">Transferase</keyword>
<organism evidence="12 13">
    <name type="scientific">Lacibacterium aquatile</name>
    <dbReference type="NCBI Taxonomy" id="1168082"/>
    <lineage>
        <taxon>Bacteria</taxon>
        <taxon>Pseudomonadati</taxon>
        <taxon>Pseudomonadota</taxon>
        <taxon>Alphaproteobacteria</taxon>
        <taxon>Rhodospirillales</taxon>
        <taxon>Rhodospirillaceae</taxon>
    </lineage>
</organism>
<protein>
    <recommendedName>
        <fullName evidence="4 11">Lipid-A-disaccharide synthase</fullName>
        <ecNumber evidence="3 11">2.4.1.182</ecNumber>
    </recommendedName>
</protein>
<evidence type="ECO:0000256" key="1">
    <source>
        <dbReference type="ARBA" id="ARBA00002056"/>
    </source>
</evidence>
<keyword evidence="5 11" id="KW-0444">Lipid biosynthesis</keyword>
<sequence>MSATPPHFFLVAGEISGDLIGGRLMASLKKRLGPDVRFSGVGGPAMTAEGLESLFPMQELSLMGLAEVLPHIPALLKRLSQTEAAVRAERPTALITIDAPSFTLRLAKSLGDAGIPRIHYVAPQVWAWRAGRAPKIARKIDRLLALFPFEPPWFTKHGLPTDYVGHPVVEGGALSGDGDRFRERYGIPASKPLLTVLPGSRQGEVTRLLPVFAATVELLAEQVPGLQLVVPTVPQVADRVAEAIRSWPGDPLLVTDSVVKFDAFAASRAALAASGTVALELALAKLPAVIAYKVNPFTAWMLRRLLTIRYAALPNLILDEPLMPELLQEDCNPAAIAKALAPLMLDTPVRGGMLEGYQRLADAMELDLAPPSERAAEVICRHVGLG</sequence>
<comment type="function">
    <text evidence="1 11">Condensation of UDP-2,3-diacylglucosamine and 2,3-diacylglucosamine-1-phosphate to form lipid A disaccharide, a precursor of lipid A, a phosphorylated glycolipid that anchors the lipopolysaccharide to the outer membrane of the cell.</text>
</comment>
<name>A0ABW5DJY0_9PROT</name>
<dbReference type="GO" id="GO:0008915">
    <property type="term" value="F:lipid-A-disaccharide synthase activity"/>
    <property type="evidence" value="ECO:0007669"/>
    <property type="project" value="UniProtKB-EC"/>
</dbReference>
<dbReference type="Proteomes" id="UP001597295">
    <property type="component" value="Unassembled WGS sequence"/>
</dbReference>
<comment type="pathway">
    <text evidence="11">Bacterial outer membrane biogenesis; LPS lipid A biosynthesis.</text>
</comment>
<evidence type="ECO:0000256" key="9">
    <source>
        <dbReference type="ARBA" id="ARBA00023098"/>
    </source>
</evidence>
<dbReference type="EMBL" id="JBHUIP010000001">
    <property type="protein sequence ID" value="MFD2261267.1"/>
    <property type="molecule type" value="Genomic_DNA"/>
</dbReference>
<keyword evidence="9 11" id="KW-0443">Lipid metabolism</keyword>
<evidence type="ECO:0000256" key="11">
    <source>
        <dbReference type="HAMAP-Rule" id="MF_00392"/>
    </source>
</evidence>
<evidence type="ECO:0000313" key="13">
    <source>
        <dbReference type="Proteomes" id="UP001597295"/>
    </source>
</evidence>
<evidence type="ECO:0000256" key="5">
    <source>
        <dbReference type="ARBA" id="ARBA00022516"/>
    </source>
</evidence>
<dbReference type="EC" id="2.4.1.182" evidence="3 11"/>
<keyword evidence="13" id="KW-1185">Reference proteome</keyword>
<proteinExistence type="inferred from homology"/>
<keyword evidence="7 11" id="KW-0328">Glycosyltransferase</keyword>
<dbReference type="NCBIfam" id="TIGR00215">
    <property type="entry name" value="lpxB"/>
    <property type="match status" value="1"/>
</dbReference>
<dbReference type="HAMAP" id="MF_00392">
    <property type="entry name" value="LpxB"/>
    <property type="match status" value="1"/>
</dbReference>
<dbReference type="PANTHER" id="PTHR30372">
    <property type="entry name" value="LIPID-A-DISACCHARIDE SYNTHASE"/>
    <property type="match status" value="1"/>
</dbReference>
<comment type="caution">
    <text evidence="12">The sequence shown here is derived from an EMBL/GenBank/DDBJ whole genome shotgun (WGS) entry which is preliminary data.</text>
</comment>
<keyword evidence="6 11" id="KW-0441">Lipid A biosynthesis</keyword>